<accession>A0A512AF21</accession>
<dbReference type="EMBL" id="BJYR01000001">
    <property type="protein sequence ID" value="GEN98287.1"/>
    <property type="molecule type" value="Genomic_DNA"/>
</dbReference>
<dbReference type="GO" id="GO:0004794">
    <property type="term" value="F:threonine deaminase activity"/>
    <property type="evidence" value="ECO:0007669"/>
    <property type="project" value="TreeGrafter"/>
</dbReference>
<dbReference type="Gene3D" id="3.40.50.1100">
    <property type="match status" value="2"/>
</dbReference>
<dbReference type="Pfam" id="PF00291">
    <property type="entry name" value="PALP"/>
    <property type="match status" value="1"/>
</dbReference>
<dbReference type="GO" id="GO:0009097">
    <property type="term" value="P:isoleucine biosynthetic process"/>
    <property type="evidence" value="ECO:0007669"/>
    <property type="project" value="TreeGrafter"/>
</dbReference>
<keyword evidence="7" id="KW-1185">Reference proteome</keyword>
<evidence type="ECO:0000313" key="6">
    <source>
        <dbReference type="EMBL" id="GEN98287.1"/>
    </source>
</evidence>
<dbReference type="GO" id="GO:0006565">
    <property type="term" value="P:L-serine catabolic process"/>
    <property type="evidence" value="ECO:0007669"/>
    <property type="project" value="TreeGrafter"/>
</dbReference>
<proteinExistence type="inferred from homology"/>
<evidence type="ECO:0000256" key="4">
    <source>
        <dbReference type="ARBA" id="ARBA00023239"/>
    </source>
</evidence>
<comment type="cofactor">
    <cofactor evidence="1">
        <name>pyridoxal 5'-phosphate</name>
        <dbReference type="ChEBI" id="CHEBI:597326"/>
    </cofactor>
</comment>
<reference evidence="6 7" key="1">
    <citation type="submission" date="2019-07" db="EMBL/GenBank/DDBJ databases">
        <title>Whole genome shotgun sequence of Novosphingobium sediminis NBRC 106119.</title>
        <authorList>
            <person name="Hosoyama A."/>
            <person name="Uohara A."/>
            <person name="Ohji S."/>
            <person name="Ichikawa N."/>
        </authorList>
    </citation>
    <scope>NUCLEOTIDE SEQUENCE [LARGE SCALE GENOMIC DNA]</scope>
    <source>
        <strain evidence="6 7">NBRC 106119</strain>
    </source>
</reference>
<dbReference type="AlphaFoldDB" id="A0A512AF21"/>
<keyword evidence="3" id="KW-0663">Pyridoxal phosphate</keyword>
<dbReference type="SUPFAM" id="SSF53686">
    <property type="entry name" value="Tryptophan synthase beta subunit-like PLP-dependent enzymes"/>
    <property type="match status" value="1"/>
</dbReference>
<evidence type="ECO:0000256" key="2">
    <source>
        <dbReference type="ARBA" id="ARBA00010869"/>
    </source>
</evidence>
<dbReference type="InterPro" id="IPR036052">
    <property type="entry name" value="TrpB-like_PALP_sf"/>
</dbReference>
<evidence type="ECO:0000256" key="1">
    <source>
        <dbReference type="ARBA" id="ARBA00001933"/>
    </source>
</evidence>
<keyword evidence="4" id="KW-0456">Lyase</keyword>
<organism evidence="6 7">
    <name type="scientific">Novosphingobium sediminis</name>
    <dbReference type="NCBI Taxonomy" id="707214"/>
    <lineage>
        <taxon>Bacteria</taxon>
        <taxon>Pseudomonadati</taxon>
        <taxon>Pseudomonadota</taxon>
        <taxon>Alphaproteobacteria</taxon>
        <taxon>Sphingomonadales</taxon>
        <taxon>Sphingomonadaceae</taxon>
        <taxon>Novosphingobium</taxon>
    </lineage>
</organism>
<evidence type="ECO:0000259" key="5">
    <source>
        <dbReference type="Pfam" id="PF00291"/>
    </source>
</evidence>
<name>A0A512AF21_9SPHN</name>
<dbReference type="InterPro" id="IPR001926">
    <property type="entry name" value="TrpB-like_PALP"/>
</dbReference>
<protein>
    <submittedName>
        <fullName evidence="6">Serine/threonine dehydratase</fullName>
    </submittedName>
</protein>
<dbReference type="GO" id="GO:0003941">
    <property type="term" value="F:L-serine ammonia-lyase activity"/>
    <property type="evidence" value="ECO:0007669"/>
    <property type="project" value="TreeGrafter"/>
</dbReference>
<sequence>MGSAPQFAPAPPLREPTREGVLRAAAKMSALLPHTPLLALELPDGGVVWCKAECLQPMGAFKIRGAWHRLTDLTEEERARGVVAVSSGNHAQGVAWAARRLGIAATIVMPSDAPQVKLSETKRLGAEVVLYERLTQSRDAIAAEICAAKGSLLVHAYGDPWVIEGQGSTGIELASQMECFAGGAPTRIVSPCGGGGLASGLALACPGAEIVPVEPEGWDDVTRSLAGGAIVDVGAAPPPTACDALQTMATYPINFAVMTSHGMKGVAVSEAEVRAAQIYAFRKLRLVVEPGGAAALAAVLAGKVPADGRTAVILSGGNVDPAAFAKVIADA</sequence>
<dbReference type="GO" id="GO:0006567">
    <property type="term" value="P:L-threonine catabolic process"/>
    <property type="evidence" value="ECO:0007669"/>
    <property type="project" value="TreeGrafter"/>
</dbReference>
<comment type="similarity">
    <text evidence="2">Belongs to the serine/threonine dehydratase family.</text>
</comment>
<feature type="domain" description="Tryptophan synthase beta chain-like PALP" evidence="5">
    <location>
        <begin position="35"/>
        <end position="316"/>
    </location>
</feature>
<dbReference type="PANTHER" id="PTHR48078">
    <property type="entry name" value="THREONINE DEHYDRATASE, MITOCHONDRIAL-RELATED"/>
    <property type="match status" value="1"/>
</dbReference>
<dbReference type="InterPro" id="IPR050147">
    <property type="entry name" value="Ser/Thr_Dehydratase"/>
</dbReference>
<dbReference type="FunFam" id="3.40.50.1100:FF:000005">
    <property type="entry name" value="Threonine dehydratase catabolic"/>
    <property type="match status" value="1"/>
</dbReference>
<dbReference type="Proteomes" id="UP000321464">
    <property type="component" value="Unassembled WGS sequence"/>
</dbReference>
<gene>
    <name evidence="6" type="ORF">NSE01_01200</name>
</gene>
<dbReference type="PANTHER" id="PTHR48078:SF6">
    <property type="entry name" value="L-THREONINE DEHYDRATASE CATABOLIC TDCB"/>
    <property type="match status" value="1"/>
</dbReference>
<comment type="caution">
    <text evidence="6">The sequence shown here is derived from an EMBL/GenBank/DDBJ whole genome shotgun (WGS) entry which is preliminary data.</text>
</comment>
<evidence type="ECO:0000256" key="3">
    <source>
        <dbReference type="ARBA" id="ARBA00022898"/>
    </source>
</evidence>
<evidence type="ECO:0000313" key="7">
    <source>
        <dbReference type="Proteomes" id="UP000321464"/>
    </source>
</evidence>